<dbReference type="PANTHER" id="PTHR23301:SF0">
    <property type="entry name" value="CHITIN-BINDING TYPE-2 DOMAIN-CONTAINING PROTEIN-RELATED"/>
    <property type="match status" value="1"/>
</dbReference>
<dbReference type="Gene3D" id="2.170.140.10">
    <property type="entry name" value="Chitin binding domain"/>
    <property type="match status" value="2"/>
</dbReference>
<dbReference type="InterPro" id="IPR002557">
    <property type="entry name" value="Chitin-bd_dom"/>
</dbReference>
<protein>
    <recommendedName>
        <fullName evidence="7">Chitin-binding type-2 domain-containing protein</fullName>
    </recommendedName>
</protein>
<evidence type="ECO:0000259" key="7">
    <source>
        <dbReference type="PROSITE" id="PS50940"/>
    </source>
</evidence>
<evidence type="ECO:0000313" key="8">
    <source>
        <dbReference type="EMBL" id="CAC5373842.1"/>
    </source>
</evidence>
<dbReference type="EMBL" id="CACVKT020001975">
    <property type="protein sequence ID" value="CAC5373842.1"/>
    <property type="molecule type" value="Genomic_DNA"/>
</dbReference>
<evidence type="ECO:0000256" key="2">
    <source>
        <dbReference type="ARBA" id="ARBA00022729"/>
    </source>
</evidence>
<dbReference type="PANTHER" id="PTHR23301">
    <property type="entry name" value="CHITIN BINDING PERITROPHIN-A"/>
    <property type="match status" value="1"/>
</dbReference>
<name>A0A6J8ATZ3_MYTCO</name>
<dbReference type="GO" id="GO:0008061">
    <property type="term" value="F:chitin binding"/>
    <property type="evidence" value="ECO:0007669"/>
    <property type="project" value="UniProtKB-KW"/>
</dbReference>
<evidence type="ECO:0000256" key="5">
    <source>
        <dbReference type="ARBA" id="ARBA00023180"/>
    </source>
</evidence>
<gene>
    <name evidence="8" type="ORF">MCOR_11451</name>
</gene>
<evidence type="ECO:0000256" key="6">
    <source>
        <dbReference type="SAM" id="SignalP"/>
    </source>
</evidence>
<keyword evidence="5" id="KW-0325">Glycoprotein</keyword>
<dbReference type="AlphaFoldDB" id="A0A6J8ATZ3"/>
<dbReference type="Pfam" id="PF01607">
    <property type="entry name" value="CBM_14"/>
    <property type="match status" value="2"/>
</dbReference>
<dbReference type="InterPro" id="IPR036508">
    <property type="entry name" value="Chitin-bd_dom_sf"/>
</dbReference>
<keyword evidence="3" id="KW-0677">Repeat</keyword>
<feature type="signal peptide" evidence="6">
    <location>
        <begin position="1"/>
        <end position="19"/>
    </location>
</feature>
<sequence>MQYLAGLVLISSLIASTLAADCSQLPDGIYEPACKTYLQCTGGVASTVQCADNKVFNNVTQACDDMINVGAPCGTLRDCTGKADGLYADVDWKCRSYYTCNTETFMGHNPCSANLVFNEKLSTCDWKANVDPPCGDKGKNPVTKSAFGRRR</sequence>
<feature type="domain" description="Chitin-binding type-2" evidence="7">
    <location>
        <begin position="76"/>
        <end position="136"/>
    </location>
</feature>
<dbReference type="SMART" id="SM00494">
    <property type="entry name" value="ChtBD2"/>
    <property type="match status" value="2"/>
</dbReference>
<dbReference type="PROSITE" id="PS50940">
    <property type="entry name" value="CHIT_BIND_II"/>
    <property type="match status" value="2"/>
</dbReference>
<dbReference type="InterPro" id="IPR051940">
    <property type="entry name" value="Chitin_bind-dev_reg"/>
</dbReference>
<keyword evidence="4" id="KW-1015">Disulfide bond</keyword>
<dbReference type="GO" id="GO:0005576">
    <property type="term" value="C:extracellular region"/>
    <property type="evidence" value="ECO:0007669"/>
    <property type="project" value="InterPro"/>
</dbReference>
<evidence type="ECO:0000313" key="9">
    <source>
        <dbReference type="Proteomes" id="UP000507470"/>
    </source>
</evidence>
<evidence type="ECO:0000256" key="3">
    <source>
        <dbReference type="ARBA" id="ARBA00022737"/>
    </source>
</evidence>
<keyword evidence="2 6" id="KW-0732">Signal</keyword>
<accession>A0A6J8ATZ3</accession>
<dbReference type="Proteomes" id="UP000507470">
    <property type="component" value="Unassembled WGS sequence"/>
</dbReference>
<evidence type="ECO:0000256" key="4">
    <source>
        <dbReference type="ARBA" id="ARBA00023157"/>
    </source>
</evidence>
<feature type="chain" id="PRO_5026944836" description="Chitin-binding type-2 domain-containing protein" evidence="6">
    <location>
        <begin position="20"/>
        <end position="151"/>
    </location>
</feature>
<proteinExistence type="predicted"/>
<dbReference type="SUPFAM" id="SSF57625">
    <property type="entry name" value="Invertebrate chitin-binding proteins"/>
    <property type="match status" value="2"/>
</dbReference>
<evidence type="ECO:0000256" key="1">
    <source>
        <dbReference type="ARBA" id="ARBA00022669"/>
    </source>
</evidence>
<keyword evidence="1" id="KW-0147">Chitin-binding</keyword>
<dbReference type="OrthoDB" id="6020543at2759"/>
<keyword evidence="9" id="KW-1185">Reference proteome</keyword>
<feature type="domain" description="Chitin-binding type-2" evidence="7">
    <location>
        <begin position="19"/>
        <end position="75"/>
    </location>
</feature>
<organism evidence="8 9">
    <name type="scientific">Mytilus coruscus</name>
    <name type="common">Sea mussel</name>
    <dbReference type="NCBI Taxonomy" id="42192"/>
    <lineage>
        <taxon>Eukaryota</taxon>
        <taxon>Metazoa</taxon>
        <taxon>Spiralia</taxon>
        <taxon>Lophotrochozoa</taxon>
        <taxon>Mollusca</taxon>
        <taxon>Bivalvia</taxon>
        <taxon>Autobranchia</taxon>
        <taxon>Pteriomorphia</taxon>
        <taxon>Mytilida</taxon>
        <taxon>Mytiloidea</taxon>
        <taxon>Mytilidae</taxon>
        <taxon>Mytilinae</taxon>
        <taxon>Mytilus</taxon>
    </lineage>
</organism>
<reference evidence="8 9" key="1">
    <citation type="submission" date="2020-06" db="EMBL/GenBank/DDBJ databases">
        <authorList>
            <person name="Li R."/>
            <person name="Bekaert M."/>
        </authorList>
    </citation>
    <scope>NUCLEOTIDE SEQUENCE [LARGE SCALE GENOMIC DNA]</scope>
    <source>
        <strain evidence="9">wild</strain>
    </source>
</reference>